<gene>
    <name evidence="3" type="ORF">SAMN04488050_106260</name>
</gene>
<dbReference type="OrthoDB" id="9800887at2"/>
<dbReference type="EMBL" id="FOZW01000006">
    <property type="protein sequence ID" value="SFS91246.1"/>
    <property type="molecule type" value="Genomic_DNA"/>
</dbReference>
<dbReference type="PANTHER" id="PTHR34315:SF1">
    <property type="entry name" value="INTRADIOL RING-CLEAVAGE DIOXYGENASES DOMAIN-CONTAINING PROTEIN-RELATED"/>
    <property type="match status" value="1"/>
</dbReference>
<dbReference type="Gene3D" id="2.60.130.10">
    <property type="entry name" value="Aromatic compound dioxygenase"/>
    <property type="match status" value="1"/>
</dbReference>
<dbReference type="Pfam" id="PF00775">
    <property type="entry name" value="Dioxygenase_C"/>
    <property type="match status" value="1"/>
</dbReference>
<name>A0A1I6TPW9_9RHOB</name>
<dbReference type="PROSITE" id="PS51318">
    <property type="entry name" value="TAT"/>
    <property type="match status" value="1"/>
</dbReference>
<evidence type="ECO:0000256" key="1">
    <source>
        <dbReference type="SAM" id="MobiDB-lite"/>
    </source>
</evidence>
<dbReference type="PANTHER" id="PTHR34315">
    <property type="match status" value="1"/>
</dbReference>
<keyword evidence="3" id="KW-0223">Dioxygenase</keyword>
<dbReference type="GO" id="GO:0016702">
    <property type="term" value="F:oxidoreductase activity, acting on single donors with incorporation of molecular oxygen, incorporation of two atoms of oxygen"/>
    <property type="evidence" value="ECO:0007669"/>
    <property type="project" value="InterPro"/>
</dbReference>
<reference evidence="4" key="1">
    <citation type="submission" date="2016-10" db="EMBL/GenBank/DDBJ databases">
        <authorList>
            <person name="Varghese N."/>
            <person name="Submissions S."/>
        </authorList>
    </citation>
    <scope>NUCLEOTIDE SEQUENCE [LARGE SCALE GENOMIC DNA]</scope>
    <source>
        <strain evidence="4">DSM 26894</strain>
    </source>
</reference>
<dbReference type="InterPro" id="IPR000627">
    <property type="entry name" value="Intradiol_dOase_C"/>
</dbReference>
<feature type="region of interest" description="Disordered" evidence="1">
    <location>
        <begin position="241"/>
        <end position="291"/>
    </location>
</feature>
<dbReference type="SUPFAM" id="SSF49482">
    <property type="entry name" value="Aromatic compound dioxygenase"/>
    <property type="match status" value="1"/>
</dbReference>
<accession>A0A1I6TPW9</accession>
<dbReference type="GO" id="GO:0008199">
    <property type="term" value="F:ferric iron binding"/>
    <property type="evidence" value="ECO:0007669"/>
    <property type="project" value="InterPro"/>
</dbReference>
<dbReference type="InterPro" id="IPR015889">
    <property type="entry name" value="Intradiol_dOase_core"/>
</dbReference>
<feature type="compositionally biased region" description="Pro residues" evidence="1">
    <location>
        <begin position="254"/>
        <end position="269"/>
    </location>
</feature>
<organism evidence="3 4">
    <name type="scientific">Alloyangia pacifica</name>
    <dbReference type="NCBI Taxonomy" id="311180"/>
    <lineage>
        <taxon>Bacteria</taxon>
        <taxon>Pseudomonadati</taxon>
        <taxon>Pseudomonadota</taxon>
        <taxon>Alphaproteobacteria</taxon>
        <taxon>Rhodobacterales</taxon>
        <taxon>Roseobacteraceae</taxon>
        <taxon>Alloyangia</taxon>
    </lineage>
</organism>
<proteinExistence type="predicted"/>
<keyword evidence="3" id="KW-0560">Oxidoreductase</keyword>
<sequence length="291" mass="30974">MSDFIERPSRRALLTGLAVSPIAVAGIGSFSGTARAQAQSAGLITPNVCMVMPEVTEGPYYLDEQLVRAEITEDREGVPMRLRLQVVTADCTPVEGARVDVWHCDALGNYSGYATQGSDGTNDTSDQTFLRGTQMTAADGVAEFRTIYPGWYRGRTTHVHYKVFLDERTVLTSQIFFPDALSEYLFQSVAPYNDRAGAERDTMNTNDGIAKQAGEGAYAAIREQYAYYDAALVVGIDPEATSSESGMGAGGPAGGPPPSGERPDGPPPEGMGGPQEGVAAEVFIPGRTATE</sequence>
<feature type="domain" description="Intradiol ring-cleavage dioxygenases" evidence="2">
    <location>
        <begin position="62"/>
        <end position="179"/>
    </location>
</feature>
<evidence type="ECO:0000313" key="4">
    <source>
        <dbReference type="Proteomes" id="UP000199392"/>
    </source>
</evidence>
<dbReference type="STRING" id="311180.SAMN04488050_106260"/>
<dbReference type="Proteomes" id="UP000199392">
    <property type="component" value="Unassembled WGS sequence"/>
</dbReference>
<evidence type="ECO:0000259" key="2">
    <source>
        <dbReference type="Pfam" id="PF00775"/>
    </source>
</evidence>
<protein>
    <submittedName>
        <fullName evidence="3">Protocatechuate 3,4-dioxygenase beta subunit</fullName>
    </submittedName>
</protein>
<keyword evidence="4" id="KW-1185">Reference proteome</keyword>
<dbReference type="AlphaFoldDB" id="A0A1I6TPW9"/>
<dbReference type="RefSeq" id="WP_092424968.1">
    <property type="nucleotide sequence ID" value="NZ_FNCL01000006.1"/>
</dbReference>
<dbReference type="CDD" id="cd03457">
    <property type="entry name" value="intradiol_dioxygenase_like"/>
    <property type="match status" value="1"/>
</dbReference>
<evidence type="ECO:0000313" key="3">
    <source>
        <dbReference type="EMBL" id="SFS91246.1"/>
    </source>
</evidence>
<dbReference type="InterPro" id="IPR006311">
    <property type="entry name" value="TAT_signal"/>
</dbReference>